<dbReference type="InterPro" id="IPR050887">
    <property type="entry name" value="Beta-mannosidase_GH2"/>
</dbReference>
<dbReference type="Proteomes" id="UP000326759">
    <property type="component" value="Unassembled WGS sequence"/>
</dbReference>
<dbReference type="EMBL" id="SEYY01022736">
    <property type="protein sequence ID" value="KAB7495340.1"/>
    <property type="molecule type" value="Genomic_DNA"/>
</dbReference>
<comment type="caution">
    <text evidence="2">The sequence shown here is derived from an EMBL/GenBank/DDBJ whole genome shotgun (WGS) entry which is preliminary data.</text>
</comment>
<keyword evidence="1" id="KW-0326">Glycosidase</keyword>
<evidence type="ECO:0000313" key="3">
    <source>
        <dbReference type="Proteomes" id="UP000326759"/>
    </source>
</evidence>
<keyword evidence="1" id="KW-0378">Hydrolase</keyword>
<protein>
    <recommendedName>
        <fullName evidence="4">Beta-mannosidase</fullName>
    </recommendedName>
</protein>
<proteinExistence type="predicted"/>
<dbReference type="Gene3D" id="3.20.20.80">
    <property type="entry name" value="Glycosidases"/>
    <property type="match status" value="1"/>
</dbReference>
<evidence type="ECO:0000256" key="1">
    <source>
        <dbReference type="ARBA" id="ARBA00023295"/>
    </source>
</evidence>
<dbReference type="GO" id="GO:0004567">
    <property type="term" value="F:beta-mannosidase activity"/>
    <property type="evidence" value="ECO:0007669"/>
    <property type="project" value="TreeGrafter"/>
</dbReference>
<sequence>MPIGNLLLLGQIMMHFETAKLTGDAETFRYYIYLSQVEQAVAVKTETEFYRRGFNVIYSNGEGYTSGALYWQLNSIWPTASWSSIVFKLLIDILKLTLQNMAEGWKMLHYYARNFFRPFLISPWRTPGGKRQKASKVLTLFLQKDLKFYDICYLITQDAEKVCFLSFEIANKMPSINQKVYLFFEAPKLTYIQRAKVQIVNISGGKNLFRYIIKDRCSSPLRVAGNRL</sequence>
<dbReference type="OrthoDB" id="2866996at2759"/>
<dbReference type="PANTHER" id="PTHR43730:SF1">
    <property type="entry name" value="BETA-MANNOSIDASE"/>
    <property type="match status" value="1"/>
</dbReference>
<keyword evidence="3" id="KW-1185">Reference proteome</keyword>
<evidence type="ECO:0000313" key="2">
    <source>
        <dbReference type="EMBL" id="KAB7495340.1"/>
    </source>
</evidence>
<dbReference type="AlphaFoldDB" id="A0A5N5SNS3"/>
<gene>
    <name evidence="2" type="ORF">Anas_06920</name>
</gene>
<organism evidence="2 3">
    <name type="scientific">Armadillidium nasatum</name>
    <dbReference type="NCBI Taxonomy" id="96803"/>
    <lineage>
        <taxon>Eukaryota</taxon>
        <taxon>Metazoa</taxon>
        <taxon>Ecdysozoa</taxon>
        <taxon>Arthropoda</taxon>
        <taxon>Crustacea</taxon>
        <taxon>Multicrustacea</taxon>
        <taxon>Malacostraca</taxon>
        <taxon>Eumalacostraca</taxon>
        <taxon>Peracarida</taxon>
        <taxon>Isopoda</taxon>
        <taxon>Oniscidea</taxon>
        <taxon>Crinocheta</taxon>
        <taxon>Armadillidiidae</taxon>
        <taxon>Armadillidium</taxon>
    </lineage>
</organism>
<dbReference type="SUPFAM" id="SSF51445">
    <property type="entry name" value="(Trans)glycosidases"/>
    <property type="match status" value="1"/>
</dbReference>
<name>A0A5N5SNS3_9CRUS</name>
<dbReference type="PANTHER" id="PTHR43730">
    <property type="entry name" value="BETA-MANNOSIDASE"/>
    <property type="match status" value="1"/>
</dbReference>
<dbReference type="GO" id="GO:0006516">
    <property type="term" value="P:glycoprotein catabolic process"/>
    <property type="evidence" value="ECO:0007669"/>
    <property type="project" value="TreeGrafter"/>
</dbReference>
<dbReference type="InterPro" id="IPR017853">
    <property type="entry name" value="GH"/>
</dbReference>
<evidence type="ECO:0008006" key="4">
    <source>
        <dbReference type="Google" id="ProtNLM"/>
    </source>
</evidence>
<reference evidence="2 3" key="1">
    <citation type="journal article" date="2019" name="PLoS Biol.">
        <title>Sex chromosomes control vertical transmission of feminizing Wolbachia symbionts in an isopod.</title>
        <authorList>
            <person name="Becking T."/>
            <person name="Chebbi M.A."/>
            <person name="Giraud I."/>
            <person name="Moumen B."/>
            <person name="Laverre T."/>
            <person name="Caubet Y."/>
            <person name="Peccoud J."/>
            <person name="Gilbert C."/>
            <person name="Cordaux R."/>
        </authorList>
    </citation>
    <scope>NUCLEOTIDE SEQUENCE [LARGE SCALE GENOMIC DNA]</scope>
    <source>
        <strain evidence="2">ANa2</strain>
        <tissue evidence="2">Whole body excluding digestive tract and cuticle</tissue>
    </source>
</reference>
<accession>A0A5N5SNS3</accession>